<protein>
    <submittedName>
        <fullName evidence="1">Uncharacterized protein</fullName>
    </submittedName>
</protein>
<dbReference type="EMBL" id="JAHXZJ010000007">
    <property type="protein sequence ID" value="KAH0562838.1"/>
    <property type="molecule type" value="Genomic_DNA"/>
</dbReference>
<organism evidence="1 2">
    <name type="scientific">Cotesia glomerata</name>
    <name type="common">Lepidopteran parasitic wasp</name>
    <name type="synonym">Apanteles glomeratus</name>
    <dbReference type="NCBI Taxonomy" id="32391"/>
    <lineage>
        <taxon>Eukaryota</taxon>
        <taxon>Metazoa</taxon>
        <taxon>Ecdysozoa</taxon>
        <taxon>Arthropoda</taxon>
        <taxon>Hexapoda</taxon>
        <taxon>Insecta</taxon>
        <taxon>Pterygota</taxon>
        <taxon>Neoptera</taxon>
        <taxon>Endopterygota</taxon>
        <taxon>Hymenoptera</taxon>
        <taxon>Apocrita</taxon>
        <taxon>Ichneumonoidea</taxon>
        <taxon>Braconidae</taxon>
        <taxon>Microgastrinae</taxon>
        <taxon>Cotesia</taxon>
    </lineage>
</organism>
<name>A0AAV7J3H2_COTGL</name>
<proteinExistence type="predicted"/>
<keyword evidence="2" id="KW-1185">Reference proteome</keyword>
<reference evidence="1 2" key="1">
    <citation type="journal article" date="2021" name="J. Hered.">
        <title>A chromosome-level genome assembly of the parasitoid wasp, Cotesia glomerata (Hymenoptera: Braconidae).</title>
        <authorList>
            <person name="Pinto B.J."/>
            <person name="Weis J.J."/>
            <person name="Gamble T."/>
            <person name="Ode P.J."/>
            <person name="Paul R."/>
            <person name="Zaspel J.M."/>
        </authorList>
    </citation>
    <scope>NUCLEOTIDE SEQUENCE [LARGE SCALE GENOMIC DNA]</scope>
    <source>
        <strain evidence="1">CgM1</strain>
    </source>
</reference>
<comment type="caution">
    <text evidence="1">The sequence shown here is derived from an EMBL/GenBank/DDBJ whole genome shotgun (WGS) entry which is preliminary data.</text>
</comment>
<evidence type="ECO:0000313" key="1">
    <source>
        <dbReference type="EMBL" id="KAH0562838.1"/>
    </source>
</evidence>
<gene>
    <name evidence="1" type="ORF">KQX54_001149</name>
</gene>
<dbReference type="Proteomes" id="UP000826195">
    <property type="component" value="Unassembled WGS sequence"/>
</dbReference>
<accession>A0AAV7J3H2</accession>
<dbReference type="AlphaFoldDB" id="A0AAV7J3H2"/>
<sequence>MPLDLKRRRSRVNNLFHPAKKYRSLFISVDTTEIKHKSPTVITNCPSSCLNHQLVKQHRKHNAEYKRSSVSIKIDKSRAVIPAKKERSVIVQQSVVVNNCSEKIDCTLPNISPHKFRDEVKPPATLSEVDKSALIKKHIESTISAPRNIILLNSRNETTSFPISELSEFLWKAGHFIQELYDNVDDNCYHKLMSARPQSASAHVTSTSF</sequence>
<evidence type="ECO:0000313" key="2">
    <source>
        <dbReference type="Proteomes" id="UP000826195"/>
    </source>
</evidence>